<accession>A0A8J6P700</accession>
<keyword evidence="1" id="KW-0472">Membrane</keyword>
<feature type="transmembrane region" description="Helical" evidence="1">
    <location>
        <begin position="150"/>
        <end position="169"/>
    </location>
</feature>
<organism evidence="2 3">
    <name type="scientific">Massiliimalia timonensis</name>
    <dbReference type="NCBI Taxonomy" id="1987501"/>
    <lineage>
        <taxon>Bacteria</taxon>
        <taxon>Bacillati</taxon>
        <taxon>Bacillota</taxon>
        <taxon>Clostridia</taxon>
        <taxon>Eubacteriales</taxon>
        <taxon>Oscillospiraceae</taxon>
        <taxon>Massiliimalia</taxon>
    </lineage>
</organism>
<dbReference type="RefSeq" id="WP_093989481.1">
    <property type="nucleotide sequence ID" value="NZ_FYDD01000004.1"/>
</dbReference>
<name>A0A8J6P700_9FIRM</name>
<comment type="caution">
    <text evidence="2">The sequence shown here is derived from an EMBL/GenBank/DDBJ whole genome shotgun (WGS) entry which is preliminary data.</text>
</comment>
<gene>
    <name evidence="2" type="ORF">H8702_05185</name>
</gene>
<proteinExistence type="predicted"/>
<keyword evidence="1" id="KW-1133">Transmembrane helix</keyword>
<evidence type="ECO:0000313" key="3">
    <source>
        <dbReference type="Proteomes" id="UP000632659"/>
    </source>
</evidence>
<dbReference type="AlphaFoldDB" id="A0A8J6P700"/>
<keyword evidence="1" id="KW-0812">Transmembrane</keyword>
<dbReference type="Proteomes" id="UP000632659">
    <property type="component" value="Unassembled WGS sequence"/>
</dbReference>
<feature type="transmembrane region" description="Helical" evidence="1">
    <location>
        <begin position="108"/>
        <end position="138"/>
    </location>
</feature>
<dbReference type="EMBL" id="JACRTL010000002">
    <property type="protein sequence ID" value="MBC8610514.1"/>
    <property type="molecule type" value="Genomic_DNA"/>
</dbReference>
<feature type="transmembrane region" description="Helical" evidence="1">
    <location>
        <begin position="196"/>
        <end position="220"/>
    </location>
</feature>
<evidence type="ECO:0000256" key="1">
    <source>
        <dbReference type="SAM" id="Phobius"/>
    </source>
</evidence>
<evidence type="ECO:0000313" key="2">
    <source>
        <dbReference type="EMBL" id="MBC8610514.1"/>
    </source>
</evidence>
<keyword evidence="3" id="KW-1185">Reference proteome</keyword>
<protein>
    <submittedName>
        <fullName evidence="2">Uncharacterized protein</fullName>
    </submittedName>
</protein>
<dbReference type="OrthoDB" id="1956705at2"/>
<sequence length="230" mass="26087">MKNEELIEVLGELTQRMEESDLLGSGKARLVRTVHELQVDFASLDVPKRFDEVYRSLISKGRKLLTYYRVDADSKELQDKTKYYVGYLHAAYGDFTGQVKNIQPFYRLFLLCSILFMILSPMYLTPIFSIIFIIPIALAMKGVKQRIRSGYWLAMLIVPVSIMTAVMWVRNGVYVLGNFSQAVAQNMESSGMGQTFSTVLTVACPILGSVLMVLSILLLIQGYKVRKLFV</sequence>
<reference evidence="2" key="1">
    <citation type="submission" date="2020-08" db="EMBL/GenBank/DDBJ databases">
        <title>Genome public.</title>
        <authorList>
            <person name="Liu C."/>
            <person name="Sun Q."/>
        </authorList>
    </citation>
    <scope>NUCLEOTIDE SEQUENCE</scope>
    <source>
        <strain evidence="2">NSJ-15</strain>
    </source>
</reference>